<dbReference type="InterPro" id="IPR039368">
    <property type="entry name" value="AHAS_TPP"/>
</dbReference>
<evidence type="ECO:0000256" key="5">
    <source>
        <dbReference type="ARBA" id="ARBA00022605"/>
    </source>
</evidence>
<evidence type="ECO:0000256" key="4">
    <source>
        <dbReference type="ARBA" id="ARBA00013145"/>
    </source>
</evidence>
<evidence type="ECO:0000256" key="10">
    <source>
        <dbReference type="ARBA" id="ARBA00023304"/>
    </source>
</evidence>
<dbReference type="InterPro" id="IPR029035">
    <property type="entry name" value="DHS-like_NAD/FAD-binding_dom"/>
</dbReference>
<dbReference type="Proteomes" id="UP001203136">
    <property type="component" value="Unassembled WGS sequence"/>
</dbReference>
<comment type="cofactor">
    <cofactor evidence="12">
        <name>Mg(2+)</name>
        <dbReference type="ChEBI" id="CHEBI:18420"/>
    </cofactor>
    <text evidence="12">Binds 1 Mg(2+) ion per subunit.</text>
</comment>
<dbReference type="PROSITE" id="PS00187">
    <property type="entry name" value="TPP_ENZYMES"/>
    <property type="match status" value="1"/>
</dbReference>
<dbReference type="Gene3D" id="3.40.50.1220">
    <property type="entry name" value="TPP-binding domain"/>
    <property type="match status" value="1"/>
</dbReference>
<dbReference type="GO" id="GO:0030976">
    <property type="term" value="F:thiamine pyrophosphate binding"/>
    <property type="evidence" value="ECO:0007669"/>
    <property type="project" value="UniProtKB-UniRule"/>
</dbReference>
<evidence type="ECO:0000256" key="12">
    <source>
        <dbReference type="RuleBase" id="RU003591"/>
    </source>
</evidence>
<dbReference type="CDD" id="cd07035">
    <property type="entry name" value="TPP_PYR_POX_like"/>
    <property type="match status" value="1"/>
</dbReference>
<dbReference type="InterPro" id="IPR012846">
    <property type="entry name" value="Acetolactate_synth_lsu"/>
</dbReference>
<dbReference type="GO" id="GO:0005948">
    <property type="term" value="C:acetolactate synthase complex"/>
    <property type="evidence" value="ECO:0007669"/>
    <property type="project" value="TreeGrafter"/>
</dbReference>
<dbReference type="GO" id="GO:0003984">
    <property type="term" value="F:acetolactate synthase activity"/>
    <property type="evidence" value="ECO:0007669"/>
    <property type="project" value="UniProtKB-EC"/>
</dbReference>
<comment type="catalytic activity">
    <reaction evidence="11 12">
        <text>2 pyruvate + H(+) = (2S)-2-acetolactate + CO2</text>
        <dbReference type="Rhea" id="RHEA:25249"/>
        <dbReference type="ChEBI" id="CHEBI:15361"/>
        <dbReference type="ChEBI" id="CHEBI:15378"/>
        <dbReference type="ChEBI" id="CHEBI:16526"/>
        <dbReference type="ChEBI" id="CHEBI:58476"/>
        <dbReference type="EC" id="2.2.1.6"/>
    </reaction>
</comment>
<dbReference type="PANTHER" id="PTHR18968">
    <property type="entry name" value="THIAMINE PYROPHOSPHATE ENZYMES"/>
    <property type="match status" value="1"/>
</dbReference>
<evidence type="ECO:0000259" key="13">
    <source>
        <dbReference type="Pfam" id="PF00205"/>
    </source>
</evidence>
<evidence type="ECO:0000256" key="6">
    <source>
        <dbReference type="ARBA" id="ARBA00022679"/>
    </source>
</evidence>
<evidence type="ECO:0000256" key="3">
    <source>
        <dbReference type="ARBA" id="ARBA00007812"/>
    </source>
</evidence>
<keyword evidence="7 12" id="KW-0479">Metal-binding</keyword>
<evidence type="ECO:0000256" key="1">
    <source>
        <dbReference type="ARBA" id="ARBA00004974"/>
    </source>
</evidence>
<dbReference type="Pfam" id="PF02775">
    <property type="entry name" value="TPP_enzyme_C"/>
    <property type="match status" value="1"/>
</dbReference>
<dbReference type="Pfam" id="PF02776">
    <property type="entry name" value="TPP_enzyme_N"/>
    <property type="match status" value="1"/>
</dbReference>
<dbReference type="GO" id="GO:0000287">
    <property type="term" value="F:magnesium ion binding"/>
    <property type="evidence" value="ECO:0007669"/>
    <property type="project" value="UniProtKB-UniRule"/>
</dbReference>
<reference evidence="16" key="1">
    <citation type="journal article" date="2022" name="Cell Host Microbe">
        <title>Colonization of the live biotherapeutic product VE303 and modulation of the microbiota and metabolites in healthy volunteers.</title>
        <authorList>
            <person name="Dsouza M."/>
            <person name="Menon R."/>
            <person name="Crossette E."/>
            <person name="Bhattarai S.K."/>
            <person name="Schneider J."/>
            <person name="Kim Y.G."/>
            <person name="Reddy S."/>
            <person name="Caballero S."/>
            <person name="Felix C."/>
            <person name="Cornacchione L."/>
            <person name="Hendrickson J."/>
            <person name="Watson A.R."/>
            <person name="Minot S.S."/>
            <person name="Greenfield N."/>
            <person name="Schopf L."/>
            <person name="Szabady R."/>
            <person name="Patarroyo J."/>
            <person name="Smith W."/>
            <person name="Harrison P."/>
            <person name="Kuijper E.J."/>
            <person name="Kelly C.P."/>
            <person name="Olle B."/>
            <person name="Bobilev D."/>
            <person name="Silber J.L."/>
            <person name="Bucci V."/>
            <person name="Roberts B."/>
            <person name="Faith J."/>
            <person name="Norman J.M."/>
        </authorList>
    </citation>
    <scope>NUCLEOTIDE SEQUENCE</scope>
    <source>
        <strain evidence="16">VE303-04</strain>
    </source>
</reference>
<comment type="cofactor">
    <cofactor evidence="12">
        <name>thiamine diphosphate</name>
        <dbReference type="ChEBI" id="CHEBI:58937"/>
    </cofactor>
    <text evidence="12">Binds 1 thiamine pyrophosphate per subunit.</text>
</comment>
<comment type="similarity">
    <text evidence="3 12">Belongs to the TPP enzyme family.</text>
</comment>
<evidence type="ECO:0000256" key="8">
    <source>
        <dbReference type="ARBA" id="ARBA00022842"/>
    </source>
</evidence>
<dbReference type="InterPro" id="IPR045229">
    <property type="entry name" value="TPP_enz"/>
</dbReference>
<evidence type="ECO:0000256" key="11">
    <source>
        <dbReference type="ARBA" id="ARBA00048670"/>
    </source>
</evidence>
<keyword evidence="10 12" id="KW-0100">Branched-chain amino acid biosynthesis</keyword>
<dbReference type="AlphaFoldDB" id="A0AAW5F568"/>
<comment type="caution">
    <text evidence="16">The sequence shown here is derived from an EMBL/GenBank/DDBJ whole genome shotgun (WGS) entry which is preliminary data.</text>
</comment>
<feature type="domain" description="Thiamine pyrophosphate enzyme TPP-binding" evidence="14">
    <location>
        <begin position="380"/>
        <end position="547"/>
    </location>
</feature>
<keyword evidence="6 12" id="KW-0808">Transferase</keyword>
<accession>A0AAW5F568</accession>
<feature type="domain" description="Thiamine pyrophosphate enzyme N-terminal TPP-binding" evidence="15">
    <location>
        <begin position="3"/>
        <end position="118"/>
    </location>
</feature>
<evidence type="ECO:0000256" key="7">
    <source>
        <dbReference type="ARBA" id="ARBA00022723"/>
    </source>
</evidence>
<keyword evidence="9 12" id="KW-0786">Thiamine pyrophosphate</keyword>
<dbReference type="InterPro" id="IPR029061">
    <property type="entry name" value="THDP-binding"/>
</dbReference>
<dbReference type="Gene3D" id="3.40.50.970">
    <property type="match status" value="2"/>
</dbReference>
<dbReference type="GO" id="GO:0050660">
    <property type="term" value="F:flavin adenine dinucleotide binding"/>
    <property type="evidence" value="ECO:0007669"/>
    <property type="project" value="InterPro"/>
</dbReference>
<dbReference type="CDD" id="cd02015">
    <property type="entry name" value="TPP_AHAS"/>
    <property type="match status" value="1"/>
</dbReference>
<evidence type="ECO:0000313" key="16">
    <source>
        <dbReference type="EMBL" id="MCK0086709.1"/>
    </source>
</evidence>
<keyword evidence="8 12" id="KW-0460">Magnesium</keyword>
<dbReference type="FunFam" id="3.40.50.970:FF:000007">
    <property type="entry name" value="Acetolactate synthase"/>
    <property type="match status" value="1"/>
</dbReference>
<feature type="domain" description="Thiamine pyrophosphate enzyme central" evidence="13">
    <location>
        <begin position="192"/>
        <end position="327"/>
    </location>
</feature>
<dbReference type="EMBL" id="JAINVB010000001">
    <property type="protein sequence ID" value="MCK0086709.1"/>
    <property type="molecule type" value="Genomic_DNA"/>
</dbReference>
<sequence>MISGAELFVKALKAEHVDTIFAYPGGQAIDLFDALYGEKSIHVILPRHEQGLVHAADGYARSTKKTGVCLVTSGPGATNLVTGIATANYDSVPLVCFTGQVPVGLIGNDAFQEVDIVGITRSICKYAVTVRRREELGSIIKKAFYIAHTGKPGVVVVDLPKDIQQENGSGIYPEQIELRGCKPNVSVHMGQIKKAVGLLNQSEKPVFLVGGGVLISGAEREMTRLAEMTNIPVVTTIMGKGALPSSHPLYVGNLGIHGCYAANFAVSSCDLLFSIGTRFNDRITGKIGDFAKNASIVHIDIDSASISRNIAVDVPIVSDAKEAILALLEKACPLCTEEWLRTIDGWKREHPLAAEQPGLTPQRIIQSINRIFDRAIIATDVGQNQLWATQFLELGEGRKMLTSGGLGTMGYGFPAAIGAKAGNPDTDVIVISGDGGFQMNVQEMATAVAYELPVIICIFNNGYLGNVRQWQEMFFDRHYSSTCIQRRKSCPLPCNSPGENCPDYIPDFIKLAGSYGAAGIRVTAEEEIDKALLSAKRNKKGPTVIEFIIGREENVLPIVPPGNRLSDMILESILVICQELFEEDFDMFFRKKGNFNRPSVYFTYNRMSVRLNIIFGVQLFAGVQLVFDQQSKNESY</sequence>
<evidence type="ECO:0000259" key="15">
    <source>
        <dbReference type="Pfam" id="PF02776"/>
    </source>
</evidence>
<evidence type="ECO:0000259" key="14">
    <source>
        <dbReference type="Pfam" id="PF02775"/>
    </source>
</evidence>
<dbReference type="SUPFAM" id="SSF52518">
    <property type="entry name" value="Thiamin diphosphate-binding fold (THDP-binding)"/>
    <property type="match status" value="2"/>
</dbReference>
<dbReference type="FunFam" id="3.40.50.1220:FF:000008">
    <property type="entry name" value="Acetolactate synthase"/>
    <property type="match status" value="1"/>
</dbReference>
<comment type="pathway">
    <text evidence="1 12">Amino-acid biosynthesis; L-isoleucine biosynthesis; L-isoleucine from 2-oxobutanoate: step 1/4.</text>
</comment>
<dbReference type="InterPro" id="IPR012000">
    <property type="entry name" value="Thiamin_PyroP_enz_cen_dom"/>
</dbReference>
<proteinExistence type="inferred from homology"/>
<dbReference type="Pfam" id="PF00205">
    <property type="entry name" value="TPP_enzyme_M"/>
    <property type="match status" value="1"/>
</dbReference>
<dbReference type="InterPro" id="IPR012001">
    <property type="entry name" value="Thiamin_PyroP_enz_TPP-bd_dom"/>
</dbReference>
<evidence type="ECO:0000256" key="9">
    <source>
        <dbReference type="ARBA" id="ARBA00023052"/>
    </source>
</evidence>
<gene>
    <name evidence="16" type="primary">ilvB</name>
    <name evidence="16" type="ORF">K5I21_12640</name>
</gene>
<dbReference type="EC" id="2.2.1.6" evidence="4 12"/>
<name>A0AAW5F568_CLOSY</name>
<dbReference type="PANTHER" id="PTHR18968:SF13">
    <property type="entry name" value="ACETOLACTATE SYNTHASE CATALYTIC SUBUNIT, MITOCHONDRIAL"/>
    <property type="match status" value="1"/>
</dbReference>
<dbReference type="NCBIfam" id="TIGR00118">
    <property type="entry name" value="acolac_lg"/>
    <property type="match status" value="1"/>
</dbReference>
<organism evidence="16 17">
    <name type="scientific">Clostridium symbiosum</name>
    <name type="common">Bacteroides symbiosus</name>
    <dbReference type="NCBI Taxonomy" id="1512"/>
    <lineage>
        <taxon>Bacteria</taxon>
        <taxon>Bacillati</taxon>
        <taxon>Bacillota</taxon>
        <taxon>Clostridia</taxon>
        <taxon>Lachnospirales</taxon>
        <taxon>Lachnospiraceae</taxon>
        <taxon>Otoolea</taxon>
    </lineage>
</organism>
<keyword evidence="5 12" id="KW-0028">Amino-acid biosynthesis</keyword>
<evidence type="ECO:0000313" key="17">
    <source>
        <dbReference type="Proteomes" id="UP001203136"/>
    </source>
</evidence>
<dbReference type="GO" id="GO:0009099">
    <property type="term" value="P:L-valine biosynthetic process"/>
    <property type="evidence" value="ECO:0007669"/>
    <property type="project" value="TreeGrafter"/>
</dbReference>
<dbReference type="SUPFAM" id="SSF52467">
    <property type="entry name" value="DHS-like NAD/FAD-binding domain"/>
    <property type="match status" value="1"/>
</dbReference>
<dbReference type="InterPro" id="IPR000399">
    <property type="entry name" value="TPP-bd_CS"/>
</dbReference>
<dbReference type="RefSeq" id="WP_247213221.1">
    <property type="nucleotide sequence ID" value="NZ_JAINVB010000001.1"/>
</dbReference>
<protein>
    <recommendedName>
        <fullName evidence="4 12">Acetolactate synthase</fullName>
        <ecNumber evidence="4 12">2.2.1.6</ecNumber>
    </recommendedName>
</protein>
<comment type="pathway">
    <text evidence="2 12">Amino-acid biosynthesis; L-valine biosynthesis; L-valine from pyruvate: step 1/4.</text>
</comment>
<evidence type="ECO:0000256" key="2">
    <source>
        <dbReference type="ARBA" id="ARBA00005025"/>
    </source>
</evidence>
<dbReference type="InterPro" id="IPR011766">
    <property type="entry name" value="TPP_enzyme_TPP-bd"/>
</dbReference>
<dbReference type="GO" id="GO:0009097">
    <property type="term" value="P:isoleucine biosynthetic process"/>
    <property type="evidence" value="ECO:0007669"/>
    <property type="project" value="TreeGrafter"/>
</dbReference>